<evidence type="ECO:0000313" key="1">
    <source>
        <dbReference type="EMBL" id="BAZ84775.1"/>
    </source>
</evidence>
<keyword evidence="2" id="KW-1185">Reference proteome</keyword>
<dbReference type="Proteomes" id="UP000218702">
    <property type="component" value="Chromosome"/>
</dbReference>
<dbReference type="RefSeq" id="WP_096664684.1">
    <property type="nucleotide sequence ID" value="NZ_AP018316.1"/>
</dbReference>
<organism evidence="1 2">
    <name type="scientific">Dolichospermum compactum NIES-806</name>
    <dbReference type="NCBI Taxonomy" id="1973481"/>
    <lineage>
        <taxon>Bacteria</taxon>
        <taxon>Bacillati</taxon>
        <taxon>Cyanobacteriota</taxon>
        <taxon>Cyanophyceae</taxon>
        <taxon>Nostocales</taxon>
        <taxon>Aphanizomenonaceae</taxon>
        <taxon>Dolichospermum</taxon>
        <taxon>Dolichospermum compactum</taxon>
    </lineage>
</organism>
<accession>A0A1Z4V0D7</accession>
<proteinExistence type="predicted"/>
<dbReference type="EMBL" id="AP018316">
    <property type="protein sequence ID" value="BAZ84775.1"/>
    <property type="molecule type" value="Genomic_DNA"/>
</dbReference>
<sequence length="90" mass="10222">MTQMKKILAELKNNPQNVNFTDLVKVCTHYFGEPRQQGTSHCVYKMPWGGDPRVNIQSDKGKAKPYQVRQVLDAIEKLAAIEETEESENG</sequence>
<dbReference type="KEGG" id="dcm:NIES806_09670"/>
<evidence type="ECO:0000313" key="2">
    <source>
        <dbReference type="Proteomes" id="UP000218702"/>
    </source>
</evidence>
<evidence type="ECO:0008006" key="3">
    <source>
        <dbReference type="Google" id="ProtNLM"/>
    </source>
</evidence>
<name>A0A1Z4V0D7_9CYAN</name>
<protein>
    <recommendedName>
        <fullName evidence="3">Toxin HicA</fullName>
    </recommendedName>
</protein>
<reference evidence="1 2" key="1">
    <citation type="submission" date="2017-06" db="EMBL/GenBank/DDBJ databases">
        <title>Genome sequencing of cyanobaciteial culture collection at National Institute for Environmental Studies (NIES).</title>
        <authorList>
            <person name="Hirose Y."/>
            <person name="Shimura Y."/>
            <person name="Fujisawa T."/>
            <person name="Nakamura Y."/>
            <person name="Kawachi M."/>
        </authorList>
    </citation>
    <scope>NUCLEOTIDE SEQUENCE [LARGE SCALE GENOMIC DNA]</scope>
    <source>
        <strain evidence="1 2">NIES-806</strain>
    </source>
</reference>
<dbReference type="AlphaFoldDB" id="A0A1Z4V0D7"/>
<gene>
    <name evidence="1" type="ORF">NIES806_09670</name>
</gene>
<dbReference type="OrthoDB" id="129814at2"/>